<dbReference type="EMBL" id="WSZI01000014">
    <property type="protein sequence ID" value="MWN21476.1"/>
    <property type="molecule type" value="Genomic_DNA"/>
</dbReference>
<reference evidence="2 3" key="1">
    <citation type="submission" date="2019-12" db="EMBL/GenBank/DDBJ databases">
        <title>Complete genome sequence of Leuconostoc lactis strain AVN1 provides insights into metabolic potential.</title>
        <authorList>
            <person name="Besrour N."/>
            <person name="Najjari A."/>
            <person name="Fhoula I."/>
            <person name="Jaballah S."/>
            <person name="Klibi N."/>
            <person name="Ouzari H.I."/>
        </authorList>
    </citation>
    <scope>NUCLEOTIDE SEQUENCE [LARGE SCALE GENOMIC DNA]</scope>
    <source>
        <strain evidence="2 3">AVN1</strain>
    </source>
</reference>
<comment type="caution">
    <text evidence="2">The sequence shown here is derived from an EMBL/GenBank/DDBJ whole genome shotgun (WGS) entry which is preliminary data.</text>
</comment>
<protein>
    <submittedName>
        <fullName evidence="2">Uncharacterized protein</fullName>
    </submittedName>
</protein>
<dbReference type="AlphaFoldDB" id="A0A6L7A751"/>
<accession>A0A6L7A751</accession>
<evidence type="ECO:0000313" key="2">
    <source>
        <dbReference type="EMBL" id="MWN21476.1"/>
    </source>
</evidence>
<name>A0A6L7A751_LEULA</name>
<organism evidence="2 3">
    <name type="scientific">Leuconostoc lactis</name>
    <dbReference type="NCBI Taxonomy" id="1246"/>
    <lineage>
        <taxon>Bacteria</taxon>
        <taxon>Bacillati</taxon>
        <taxon>Bacillota</taxon>
        <taxon>Bacilli</taxon>
        <taxon>Lactobacillales</taxon>
        <taxon>Lactobacillaceae</taxon>
        <taxon>Leuconostoc</taxon>
    </lineage>
</organism>
<keyword evidence="1" id="KW-0175">Coiled coil</keyword>
<dbReference type="Proteomes" id="UP000478636">
    <property type="component" value="Unassembled WGS sequence"/>
</dbReference>
<evidence type="ECO:0000313" key="3">
    <source>
        <dbReference type="Proteomes" id="UP000478636"/>
    </source>
</evidence>
<feature type="coiled-coil region" evidence="1">
    <location>
        <begin position="7"/>
        <end position="34"/>
    </location>
</feature>
<proteinExistence type="predicted"/>
<sequence>MATQEKIQNARRTYRTLNDENAQYKKLIFELRKRVKRYKLSQAHQICVKGSKSWSHNQEQ</sequence>
<evidence type="ECO:0000256" key="1">
    <source>
        <dbReference type="SAM" id="Coils"/>
    </source>
</evidence>
<gene>
    <name evidence="2" type="ORF">GQS40_08940</name>
</gene>